<gene>
    <name evidence="1" type="primary">Cnig_chr_X.g22515</name>
    <name evidence="1" type="ORF">B9Z55_022515</name>
</gene>
<comment type="caution">
    <text evidence="1">The sequence shown here is derived from an EMBL/GenBank/DDBJ whole genome shotgun (WGS) entry which is preliminary data.</text>
</comment>
<evidence type="ECO:0000313" key="2">
    <source>
        <dbReference type="Proteomes" id="UP000230233"/>
    </source>
</evidence>
<dbReference type="EMBL" id="PDUG01000006">
    <property type="protein sequence ID" value="PIC15602.1"/>
    <property type="molecule type" value="Genomic_DNA"/>
</dbReference>
<dbReference type="AlphaFoldDB" id="A0A2G5SKZ2"/>
<proteinExistence type="predicted"/>
<reference evidence="2" key="1">
    <citation type="submission" date="2017-10" db="EMBL/GenBank/DDBJ databases">
        <title>Rapid genome shrinkage in a self-fertile nematode reveals novel sperm competition proteins.</title>
        <authorList>
            <person name="Yin D."/>
            <person name="Schwarz E.M."/>
            <person name="Thomas C.G."/>
            <person name="Felde R.L."/>
            <person name="Korf I.F."/>
            <person name="Cutter A.D."/>
            <person name="Schartner C.M."/>
            <person name="Ralston E.J."/>
            <person name="Meyer B.J."/>
            <person name="Haag E.S."/>
        </authorList>
    </citation>
    <scope>NUCLEOTIDE SEQUENCE [LARGE SCALE GENOMIC DNA]</scope>
    <source>
        <strain evidence="2">JU1422</strain>
    </source>
</reference>
<accession>A0A2G5SKZ2</accession>
<keyword evidence="2" id="KW-1185">Reference proteome</keyword>
<sequence>MFKTINNFISLDLRLELIFFLAVSNLLTSVGFNSTSFHSILLRLVSTQSRDLRFSRLSESPTPLKSVSSSASSLITSFHFKVVSERTLLAIAFGCTTSYKGTTTPRQFGFR</sequence>
<organism evidence="1 2">
    <name type="scientific">Caenorhabditis nigoni</name>
    <dbReference type="NCBI Taxonomy" id="1611254"/>
    <lineage>
        <taxon>Eukaryota</taxon>
        <taxon>Metazoa</taxon>
        <taxon>Ecdysozoa</taxon>
        <taxon>Nematoda</taxon>
        <taxon>Chromadorea</taxon>
        <taxon>Rhabditida</taxon>
        <taxon>Rhabditina</taxon>
        <taxon>Rhabditomorpha</taxon>
        <taxon>Rhabditoidea</taxon>
        <taxon>Rhabditidae</taxon>
        <taxon>Peloderinae</taxon>
        <taxon>Caenorhabditis</taxon>
    </lineage>
</organism>
<name>A0A2G5SKZ2_9PELO</name>
<protein>
    <submittedName>
        <fullName evidence="1">Uncharacterized protein</fullName>
    </submittedName>
</protein>
<dbReference type="Proteomes" id="UP000230233">
    <property type="component" value="Chromosome X"/>
</dbReference>
<evidence type="ECO:0000313" key="1">
    <source>
        <dbReference type="EMBL" id="PIC15602.1"/>
    </source>
</evidence>